<sequence>MNTNTSSVSTATAASDGGRSINSIGIVSFERKWDTATTIRATLTEEFSTVDLIEYDGDVFERHWGEYDCLLGLMASGIVMRKSANLLADASAPSQPTVVTDEELTWAIPILGGEDGANQVATALEQMGAVPAVTSGSVTNRNDAQSTALKSHVDSETEMTATQLDIRTDASSIIAPEGPAVVLVDDETAVTTTNTTTAILGVAAADTATPEIIDTAWTTILADHDTVTIDDVAVIATLDPTDALTTAAKEMGLAVACVDADPPAVDADAVTDAEVAVTQLDTSIESITTTTMTTTTATSETQTMNGDTAVTVALAIISEDAQ</sequence>
<dbReference type="Pfam" id="PF11760">
    <property type="entry name" value="CbiG_N"/>
    <property type="match status" value="1"/>
</dbReference>
<keyword evidence="2" id="KW-0378">Hydrolase</keyword>
<evidence type="ECO:0000313" key="3">
    <source>
        <dbReference type="Proteomes" id="UP000007954"/>
    </source>
</evidence>
<dbReference type="InterPro" id="IPR052553">
    <property type="entry name" value="CbiG_hydrolase"/>
</dbReference>
<dbReference type="PANTHER" id="PTHR37477:SF1">
    <property type="entry name" value="COBALT-PRECORRIN-5A HYDROLASE"/>
    <property type="match status" value="1"/>
</dbReference>
<dbReference type="SUPFAM" id="SSF159672">
    <property type="entry name" value="CbiG N-terminal domain-like"/>
    <property type="match status" value="1"/>
</dbReference>
<dbReference type="EC" id="3.7.1.12" evidence="2"/>
<dbReference type="RefSeq" id="WP_014556711.1">
    <property type="nucleotide sequence ID" value="NC_017459.1"/>
</dbReference>
<dbReference type="InterPro" id="IPR038029">
    <property type="entry name" value="GbiG_N_sf"/>
</dbReference>
<feature type="domain" description="Cobalamin synthesis G N-terminal" evidence="1">
    <location>
        <begin position="59"/>
        <end position="136"/>
    </location>
</feature>
<reference evidence="2 3" key="1">
    <citation type="journal article" date="2011" name="PLoS ONE">
        <title>Haloquadratum walsbyi: limited diversity in a global pond.</title>
        <authorList>
            <person name="Dyall-Smith M."/>
            <person name="Pfeiffer F."/>
            <person name="Klee K."/>
            <person name="Palm P."/>
            <person name="Gross K."/>
            <person name="Schuster S.C."/>
            <person name="Rampp M."/>
            <person name="Oesterhelt D."/>
        </authorList>
    </citation>
    <scope>NUCLEOTIDE SEQUENCE [LARGE SCALE GENOMIC DNA]</scope>
    <source>
        <strain evidence="3">DSM 16854 / JCM 12705 / C23</strain>
    </source>
</reference>
<dbReference type="Proteomes" id="UP000007954">
    <property type="component" value="Chromosome"/>
</dbReference>
<dbReference type="Gene3D" id="3.40.50.11220">
    <property type="match status" value="1"/>
</dbReference>
<dbReference type="GeneID" id="12448374"/>
<dbReference type="KEGG" id="hwc:Hqrw_3553"/>
<accession>G0LMI6</accession>
<dbReference type="OrthoDB" id="4722at2157"/>
<dbReference type="GO" id="GO:0043779">
    <property type="term" value="F:cobalt-precorrin-5A acetaldehyde-lyase activity"/>
    <property type="evidence" value="ECO:0007669"/>
    <property type="project" value="UniProtKB-EC"/>
</dbReference>
<proteinExistence type="predicted"/>
<dbReference type="InterPro" id="IPR021744">
    <property type="entry name" value="CbiG_N"/>
</dbReference>
<organism evidence="2 3">
    <name type="scientific">Haloquadratum walsbyi (strain DSM 16854 / JCM 12705 / C23)</name>
    <dbReference type="NCBI Taxonomy" id="768065"/>
    <lineage>
        <taxon>Archaea</taxon>
        <taxon>Methanobacteriati</taxon>
        <taxon>Methanobacteriota</taxon>
        <taxon>Stenosarchaea group</taxon>
        <taxon>Halobacteria</taxon>
        <taxon>Halobacteriales</taxon>
        <taxon>Haloferacaceae</taxon>
        <taxon>Haloquadratum</taxon>
    </lineage>
</organism>
<dbReference type="HOGENOM" id="CLU_862234_0_0_2"/>
<evidence type="ECO:0000259" key="1">
    <source>
        <dbReference type="Pfam" id="PF11760"/>
    </source>
</evidence>
<dbReference type="EMBL" id="FR746099">
    <property type="protein sequence ID" value="CCC41306.1"/>
    <property type="molecule type" value="Genomic_DNA"/>
</dbReference>
<dbReference type="AlphaFoldDB" id="G0LMI6"/>
<protein>
    <submittedName>
        <fullName evidence="2">Cobalt-precorrin 5A hydrolase</fullName>
        <ecNumber evidence="2">3.7.1.12</ecNumber>
    </submittedName>
</protein>
<gene>
    <name evidence="2" type="primary">cbiG2</name>
    <name evidence="2" type="ordered locus">Hqrw_3553</name>
</gene>
<dbReference type="PANTHER" id="PTHR37477">
    <property type="entry name" value="COBALT-PRECORRIN-5A HYDROLASE"/>
    <property type="match status" value="1"/>
</dbReference>
<evidence type="ECO:0000313" key="2">
    <source>
        <dbReference type="EMBL" id="CCC41306.1"/>
    </source>
</evidence>
<name>G0LMI6_HALWC</name>